<dbReference type="Pfam" id="PF03793">
    <property type="entry name" value="PASTA"/>
    <property type="match status" value="1"/>
</dbReference>
<dbReference type="GO" id="GO:0009002">
    <property type="term" value="F:serine-type D-Ala-D-Ala carboxypeptidase activity"/>
    <property type="evidence" value="ECO:0007669"/>
    <property type="project" value="UniProtKB-EC"/>
</dbReference>
<dbReference type="InterPro" id="IPR023346">
    <property type="entry name" value="Lysozyme-like_dom_sf"/>
</dbReference>
<dbReference type="Gene3D" id="3.30.10.20">
    <property type="match status" value="1"/>
</dbReference>
<keyword evidence="4" id="KW-0645">Protease</keyword>
<dbReference type="GO" id="GO:0006508">
    <property type="term" value="P:proteolysis"/>
    <property type="evidence" value="ECO:0007669"/>
    <property type="project" value="UniProtKB-KW"/>
</dbReference>
<evidence type="ECO:0000256" key="7">
    <source>
        <dbReference type="ARBA" id="ARBA00022801"/>
    </source>
</evidence>
<evidence type="ECO:0000313" key="18">
    <source>
        <dbReference type="Proteomes" id="UP000315842"/>
    </source>
</evidence>
<dbReference type="InterPro" id="IPR001460">
    <property type="entry name" value="PCN-bd_Tpept"/>
</dbReference>
<reference evidence="17 18" key="1">
    <citation type="submission" date="2019-06" db="EMBL/GenBank/DDBJ databases">
        <title>Whole genome shotgun sequence of Cellulomonas uda NBRC 3747.</title>
        <authorList>
            <person name="Hosoyama A."/>
            <person name="Uohara A."/>
            <person name="Ohji S."/>
            <person name="Ichikawa N."/>
        </authorList>
    </citation>
    <scope>NUCLEOTIDE SEQUENCE [LARGE SCALE GENOMIC DNA]</scope>
    <source>
        <strain evidence="17 18">NBRC 3747</strain>
    </source>
</reference>
<keyword evidence="6" id="KW-0808">Transferase</keyword>
<dbReference type="GO" id="GO:0008360">
    <property type="term" value="P:regulation of cell shape"/>
    <property type="evidence" value="ECO:0007669"/>
    <property type="project" value="UniProtKB-KW"/>
</dbReference>
<feature type="compositionally biased region" description="Low complexity" evidence="14">
    <location>
        <begin position="704"/>
        <end position="715"/>
    </location>
</feature>
<evidence type="ECO:0000256" key="9">
    <source>
        <dbReference type="ARBA" id="ARBA00022984"/>
    </source>
</evidence>
<name>A0A4Y3KDQ1_CELUD</name>
<evidence type="ECO:0000256" key="6">
    <source>
        <dbReference type="ARBA" id="ARBA00022679"/>
    </source>
</evidence>
<dbReference type="GO" id="GO:0009252">
    <property type="term" value="P:peptidoglycan biosynthetic process"/>
    <property type="evidence" value="ECO:0007669"/>
    <property type="project" value="UniProtKB-KW"/>
</dbReference>
<dbReference type="Pfam" id="PF00912">
    <property type="entry name" value="Transgly"/>
    <property type="match status" value="1"/>
</dbReference>
<feature type="compositionally biased region" description="Pro residues" evidence="14">
    <location>
        <begin position="794"/>
        <end position="806"/>
    </location>
</feature>
<dbReference type="GO" id="GO:0008955">
    <property type="term" value="F:peptidoglycan glycosyltransferase activity"/>
    <property type="evidence" value="ECO:0007669"/>
    <property type="project" value="UniProtKB-EC"/>
</dbReference>
<sequence>MAGSSRASSRSRRSTPRGSRARSTSAGSAGTRKRKFFDYPRSGYTGLHRWLPSWRFMLGSFLSGVFLVAGAVVAAYATIDVPKPGEDVQAQTTTVYYADGSTVLGTFAVQKREIVELDTLPEWVGNAVVAAEDRTFYDNKGVSLTGMARAFLNNVRGGDKQGGSTLTQQYVERYYVDKTTTDYVGKFREVLLAVKITNQESKPEILGRYLNTIYFGRDSYGIQAAAQSYFGVDAKDLTISQAAMLAAIIPSPNNWDPAVRPQQAQARWQIVIDRMLEDGHITKKQHDEAAFPETVEYVRSSKYEGPDGHLLKMVEDEMAGEAINISKEKLDRGGYKVVTTIQKPVQDQLLTSVGRLLKGELTDGETPPSPNLKIAASSVDPATGGVVALYGGPDFLTDQINWATYGDGVQAGSTFKPFTLVAALQSGISLDKRYSGRSPMTLDGWGDGDKQVTNFGGTSYGTMDLVDATADSVNTVYAQLNLEVGADKTAAVANAAGVTTPVQDNPANVLGSATVHPLDMASAYATFAAQGVHHDAHVVAKVLNANGSVNYETDGNPERRFEQDVMADATYAMTQVVERGSGEPYIKPLGVPVAGKTGTSTGNISAWFVGYTPTLATSVALSQVGDDGRSWNSITPFGPSPWGGKLVEVTGASIPAHLWADYMGPVLQMEQFAKERDFPPRADVGDKPTQRPTTTPSPTPSPTTAPTTEPTQDATAKVPYRLQGKTQGDATAALLAVGLEPVIVTKPSDDVAAGRVISVDPAAGTRLPVGSQVTLVVSSGPKPQPTKKPDPKPDPTPTQTPAPTEAPPAQEEEGGGDGGGA</sequence>
<keyword evidence="10" id="KW-0511">Multifunctional enzyme</keyword>
<keyword evidence="9" id="KW-0573">Peptidoglycan synthesis</keyword>
<evidence type="ECO:0000256" key="4">
    <source>
        <dbReference type="ARBA" id="ARBA00022670"/>
    </source>
</evidence>
<dbReference type="InterPro" id="IPR005543">
    <property type="entry name" value="PASTA_dom"/>
</dbReference>
<dbReference type="InterPro" id="IPR001264">
    <property type="entry name" value="Glyco_trans_51"/>
</dbReference>
<evidence type="ECO:0000256" key="13">
    <source>
        <dbReference type="ARBA" id="ARBA00049902"/>
    </source>
</evidence>
<dbReference type="SUPFAM" id="SSF53955">
    <property type="entry name" value="Lysozyme-like"/>
    <property type="match status" value="1"/>
</dbReference>
<accession>A0A4Y3KDQ1</accession>
<feature type="region of interest" description="Disordered" evidence="14">
    <location>
        <begin position="776"/>
        <end position="821"/>
    </location>
</feature>
<dbReference type="InterPro" id="IPR050396">
    <property type="entry name" value="Glycosyltr_51/Transpeptidase"/>
</dbReference>
<comment type="similarity">
    <text evidence="2">In the N-terminal section; belongs to the glycosyltransferase 51 family.</text>
</comment>
<dbReference type="SMART" id="SM00740">
    <property type="entry name" value="PASTA"/>
    <property type="match status" value="1"/>
</dbReference>
<protein>
    <submittedName>
        <fullName evidence="17">Carboxypeptidase</fullName>
    </submittedName>
</protein>
<proteinExistence type="inferred from homology"/>
<keyword evidence="15" id="KW-1133">Transmembrane helix</keyword>
<dbReference type="Gene3D" id="1.10.3810.10">
    <property type="entry name" value="Biosynthetic peptidoglycan transglycosylase-like"/>
    <property type="match status" value="1"/>
</dbReference>
<evidence type="ECO:0000256" key="14">
    <source>
        <dbReference type="SAM" id="MobiDB-lite"/>
    </source>
</evidence>
<dbReference type="Pfam" id="PF00905">
    <property type="entry name" value="Transpeptidase"/>
    <property type="match status" value="1"/>
</dbReference>
<evidence type="ECO:0000256" key="3">
    <source>
        <dbReference type="ARBA" id="ARBA00022645"/>
    </source>
</evidence>
<dbReference type="PROSITE" id="PS51178">
    <property type="entry name" value="PASTA"/>
    <property type="match status" value="1"/>
</dbReference>
<keyword evidence="7" id="KW-0378">Hydrolase</keyword>
<evidence type="ECO:0000256" key="2">
    <source>
        <dbReference type="ARBA" id="ARBA00007739"/>
    </source>
</evidence>
<evidence type="ECO:0000256" key="10">
    <source>
        <dbReference type="ARBA" id="ARBA00023268"/>
    </source>
</evidence>
<dbReference type="GO" id="GO:0030288">
    <property type="term" value="C:outer membrane-bounded periplasmic space"/>
    <property type="evidence" value="ECO:0007669"/>
    <property type="project" value="TreeGrafter"/>
</dbReference>
<dbReference type="GO" id="GO:0071555">
    <property type="term" value="P:cell wall organization"/>
    <property type="evidence" value="ECO:0007669"/>
    <property type="project" value="UniProtKB-KW"/>
</dbReference>
<comment type="catalytic activity">
    <reaction evidence="12">
        <text>Preferential cleavage: (Ac)2-L-Lys-D-Ala-|-D-Ala. Also transpeptidation of peptidyl-alanyl moieties that are N-acyl substituents of D-alanine.</text>
        <dbReference type="EC" id="3.4.16.4"/>
    </reaction>
</comment>
<evidence type="ECO:0000256" key="12">
    <source>
        <dbReference type="ARBA" id="ARBA00034000"/>
    </source>
</evidence>
<keyword evidence="8" id="KW-0133">Cell shape</keyword>
<keyword evidence="15" id="KW-0472">Membrane</keyword>
<dbReference type="FunFam" id="1.10.3810.10:FF:000001">
    <property type="entry name" value="Penicillin-binding protein 1A"/>
    <property type="match status" value="1"/>
</dbReference>
<evidence type="ECO:0000256" key="1">
    <source>
        <dbReference type="ARBA" id="ARBA00007090"/>
    </source>
</evidence>
<dbReference type="RefSeq" id="WP_141320116.1">
    <property type="nucleotide sequence ID" value="NZ_BJLP01000022.1"/>
</dbReference>
<evidence type="ECO:0000256" key="11">
    <source>
        <dbReference type="ARBA" id="ARBA00023316"/>
    </source>
</evidence>
<keyword evidence="3 17" id="KW-0121">Carboxypeptidase</keyword>
<dbReference type="InterPro" id="IPR012338">
    <property type="entry name" value="Beta-lactam/transpept-like"/>
</dbReference>
<feature type="compositionally biased region" description="Low complexity" evidence="14">
    <location>
        <begin position="16"/>
        <end position="29"/>
    </location>
</feature>
<dbReference type="InterPro" id="IPR036950">
    <property type="entry name" value="PBP_transglycosylase"/>
</dbReference>
<comment type="catalytic activity">
    <reaction evidence="13">
        <text>[GlcNAc-(1-&gt;4)-Mur2Ac(oyl-L-Ala-gamma-D-Glu-L-Lys-D-Ala-D-Ala)](n)-di-trans,octa-cis-undecaprenyl diphosphate + beta-D-GlcNAc-(1-&gt;4)-Mur2Ac(oyl-L-Ala-gamma-D-Glu-L-Lys-D-Ala-D-Ala)-di-trans,octa-cis-undecaprenyl diphosphate = [GlcNAc-(1-&gt;4)-Mur2Ac(oyl-L-Ala-gamma-D-Glu-L-Lys-D-Ala-D-Ala)](n+1)-di-trans,octa-cis-undecaprenyl diphosphate + di-trans,octa-cis-undecaprenyl diphosphate + H(+)</text>
        <dbReference type="Rhea" id="RHEA:23708"/>
        <dbReference type="Rhea" id="RHEA-COMP:9602"/>
        <dbReference type="Rhea" id="RHEA-COMP:9603"/>
        <dbReference type="ChEBI" id="CHEBI:15378"/>
        <dbReference type="ChEBI" id="CHEBI:58405"/>
        <dbReference type="ChEBI" id="CHEBI:60033"/>
        <dbReference type="ChEBI" id="CHEBI:78435"/>
        <dbReference type="EC" id="2.4.99.28"/>
    </reaction>
</comment>
<evidence type="ECO:0000256" key="8">
    <source>
        <dbReference type="ARBA" id="ARBA00022960"/>
    </source>
</evidence>
<evidence type="ECO:0000256" key="15">
    <source>
        <dbReference type="SAM" id="Phobius"/>
    </source>
</evidence>
<comment type="similarity">
    <text evidence="1">In the C-terminal section; belongs to the transpeptidase family.</text>
</comment>
<feature type="transmembrane region" description="Helical" evidence="15">
    <location>
        <begin position="56"/>
        <end position="79"/>
    </location>
</feature>
<feature type="domain" description="PASTA" evidence="16">
    <location>
        <begin position="717"/>
        <end position="779"/>
    </location>
</feature>
<keyword evidence="15" id="KW-0812">Transmembrane</keyword>
<organism evidence="17 18">
    <name type="scientific">Cellulomonas uda</name>
    <dbReference type="NCBI Taxonomy" id="1714"/>
    <lineage>
        <taxon>Bacteria</taxon>
        <taxon>Bacillati</taxon>
        <taxon>Actinomycetota</taxon>
        <taxon>Actinomycetes</taxon>
        <taxon>Micrococcales</taxon>
        <taxon>Cellulomonadaceae</taxon>
        <taxon>Cellulomonas</taxon>
    </lineage>
</organism>
<gene>
    <name evidence="17" type="ORF">CUD01_15720</name>
</gene>
<dbReference type="AlphaFoldDB" id="A0A4Y3KDQ1"/>
<feature type="region of interest" description="Disordered" evidence="14">
    <location>
        <begin position="678"/>
        <end position="715"/>
    </location>
</feature>
<evidence type="ECO:0000256" key="5">
    <source>
        <dbReference type="ARBA" id="ARBA00022676"/>
    </source>
</evidence>
<evidence type="ECO:0000313" key="17">
    <source>
        <dbReference type="EMBL" id="GEA81128.1"/>
    </source>
</evidence>
<dbReference type="EMBL" id="BJLP01000022">
    <property type="protein sequence ID" value="GEA81128.1"/>
    <property type="molecule type" value="Genomic_DNA"/>
</dbReference>
<dbReference type="SUPFAM" id="SSF56601">
    <property type="entry name" value="beta-lactamase/transpeptidase-like"/>
    <property type="match status" value="1"/>
</dbReference>
<keyword evidence="11" id="KW-0961">Cell wall biogenesis/degradation</keyword>
<dbReference type="Gene3D" id="3.40.710.10">
    <property type="entry name" value="DD-peptidase/beta-lactamase superfamily"/>
    <property type="match status" value="1"/>
</dbReference>
<dbReference type="CDD" id="cd06577">
    <property type="entry name" value="PASTA_pknB"/>
    <property type="match status" value="1"/>
</dbReference>
<feature type="region of interest" description="Disordered" evidence="14">
    <location>
        <begin position="1"/>
        <end position="29"/>
    </location>
</feature>
<comment type="caution">
    <text evidence="17">The sequence shown here is derived from an EMBL/GenBank/DDBJ whole genome shotgun (WGS) entry which is preliminary data.</text>
</comment>
<evidence type="ECO:0000259" key="16">
    <source>
        <dbReference type="PROSITE" id="PS51178"/>
    </source>
</evidence>
<feature type="compositionally biased region" description="Basic and acidic residues" evidence="14">
    <location>
        <begin position="678"/>
        <end position="689"/>
    </location>
</feature>
<keyword evidence="18" id="KW-1185">Reference proteome</keyword>
<dbReference type="Proteomes" id="UP000315842">
    <property type="component" value="Unassembled WGS sequence"/>
</dbReference>
<dbReference type="PANTHER" id="PTHR32282:SF34">
    <property type="entry name" value="PENICILLIN-BINDING PROTEIN 1A"/>
    <property type="match status" value="1"/>
</dbReference>
<keyword evidence="5" id="KW-0328">Glycosyltransferase</keyword>
<dbReference type="PANTHER" id="PTHR32282">
    <property type="entry name" value="BINDING PROTEIN TRANSPEPTIDASE, PUTATIVE-RELATED"/>
    <property type="match status" value="1"/>
</dbReference>
<dbReference type="GO" id="GO:0008658">
    <property type="term" value="F:penicillin binding"/>
    <property type="evidence" value="ECO:0007669"/>
    <property type="project" value="InterPro"/>
</dbReference>